<evidence type="ECO:0000256" key="26">
    <source>
        <dbReference type="ARBA" id="ARBA00039434"/>
    </source>
</evidence>
<organism evidence="36">
    <name type="scientific">Capra hircus</name>
    <name type="common">Goat</name>
    <dbReference type="NCBI Taxonomy" id="9925"/>
    <lineage>
        <taxon>Eukaryota</taxon>
        <taxon>Metazoa</taxon>
        <taxon>Chordata</taxon>
        <taxon>Craniata</taxon>
        <taxon>Vertebrata</taxon>
        <taxon>Euteleostomi</taxon>
        <taxon>Mammalia</taxon>
        <taxon>Eutheria</taxon>
        <taxon>Laurasiatheria</taxon>
        <taxon>Artiodactyla</taxon>
        <taxon>Ruminantia</taxon>
        <taxon>Pecora</taxon>
        <taxon>Bovidae</taxon>
        <taxon>Caprinae</taxon>
        <taxon>Capra</taxon>
    </lineage>
</organism>
<evidence type="ECO:0000256" key="33">
    <source>
        <dbReference type="SAM" id="SignalP"/>
    </source>
</evidence>
<feature type="binding site" evidence="30">
    <location>
        <position position="87"/>
    </location>
    <ligand>
        <name>FAD</name>
        <dbReference type="ChEBI" id="CHEBI:57692"/>
    </ligand>
</feature>
<dbReference type="Pfam" id="PF00076">
    <property type="entry name" value="RRM_1"/>
    <property type="match status" value="1"/>
</dbReference>
<feature type="chain" id="PRO_5034657338" description="NADH-cytochrome b5 reductase 3" evidence="33">
    <location>
        <begin position="28"/>
        <end position="579"/>
    </location>
</feature>
<dbReference type="InterPro" id="IPR008333">
    <property type="entry name" value="Cbr1-like_FAD-bd_dom"/>
</dbReference>
<evidence type="ECO:0000256" key="15">
    <source>
        <dbReference type="ARBA" id="ARBA00023011"/>
    </source>
</evidence>
<dbReference type="Pfam" id="PF00175">
    <property type="entry name" value="NAD_binding_1"/>
    <property type="match status" value="1"/>
</dbReference>
<proteinExistence type="inferred from homology"/>
<evidence type="ECO:0000259" key="34">
    <source>
        <dbReference type="PROSITE" id="PS50102"/>
    </source>
</evidence>
<evidence type="ECO:0000256" key="17">
    <source>
        <dbReference type="ARBA" id="ARBA00023098"/>
    </source>
</evidence>
<evidence type="ECO:0000256" key="11">
    <source>
        <dbReference type="ARBA" id="ARBA00022827"/>
    </source>
</evidence>
<evidence type="ECO:0000256" key="31">
    <source>
        <dbReference type="PROSITE-ProRule" id="PRU00176"/>
    </source>
</evidence>
<evidence type="ECO:0000256" key="18">
    <source>
        <dbReference type="ARBA" id="ARBA00023128"/>
    </source>
</evidence>
<dbReference type="SUPFAM" id="SSF52343">
    <property type="entry name" value="Ferredoxin reductase-like, C-terminal NADP-linked domain"/>
    <property type="match status" value="1"/>
</dbReference>
<keyword evidence="11 30" id="KW-0274">FAD</keyword>
<dbReference type="InterPro" id="IPR001433">
    <property type="entry name" value="OxRdtase_FAD/NAD-bd"/>
</dbReference>
<feature type="binding site" evidence="30">
    <location>
        <position position="103"/>
    </location>
    <ligand>
        <name>FAD</name>
        <dbReference type="ChEBI" id="CHEBI:57692"/>
    </ligand>
</feature>
<keyword evidence="8" id="KW-0152">Cholesterol biosynthesis</keyword>
<keyword evidence="17" id="KW-0443">Lipid metabolism</keyword>
<dbReference type="FunFam" id="2.40.30.10:FF:000021">
    <property type="entry name" value="NADH-cytochrome b5 reductase"/>
    <property type="match status" value="1"/>
</dbReference>
<evidence type="ECO:0000256" key="16">
    <source>
        <dbReference type="ARBA" id="ARBA00023027"/>
    </source>
</evidence>
<dbReference type="PRINTS" id="PR00406">
    <property type="entry name" value="CYTB5RDTASE"/>
</dbReference>
<dbReference type="GO" id="GO:0005741">
    <property type="term" value="C:mitochondrial outer membrane"/>
    <property type="evidence" value="ECO:0007669"/>
    <property type="project" value="UniProtKB-SubCell"/>
</dbReference>
<evidence type="ECO:0000256" key="5">
    <source>
        <dbReference type="ARBA" id="ARBA00022548"/>
    </source>
</evidence>
<dbReference type="PROSITE" id="PS51384">
    <property type="entry name" value="FAD_FR"/>
    <property type="match status" value="1"/>
</dbReference>
<keyword evidence="9" id="KW-1000">Mitochondrion outer membrane</keyword>
<dbReference type="GO" id="GO:0003723">
    <property type="term" value="F:RNA binding"/>
    <property type="evidence" value="ECO:0007669"/>
    <property type="project" value="UniProtKB-UniRule"/>
</dbReference>
<feature type="binding site" evidence="30">
    <location>
        <position position="121"/>
    </location>
    <ligand>
        <name>FAD</name>
        <dbReference type="ChEBI" id="CHEBI:57692"/>
    </ligand>
</feature>
<evidence type="ECO:0000256" key="6">
    <source>
        <dbReference type="ARBA" id="ARBA00022553"/>
    </source>
</evidence>
<keyword evidence="14" id="KW-0560">Oxidoreductase</keyword>
<dbReference type="PROSITE" id="PS50102">
    <property type="entry name" value="RRM"/>
    <property type="match status" value="1"/>
</dbReference>
<dbReference type="EC" id="1.6.2.2" evidence="3"/>
<evidence type="ECO:0000256" key="23">
    <source>
        <dbReference type="ARBA" id="ARBA00037417"/>
    </source>
</evidence>
<dbReference type="CDD" id="cd06183">
    <property type="entry name" value="cyt_b5_reduct_like"/>
    <property type="match status" value="1"/>
</dbReference>
<dbReference type="InterPro" id="IPR001709">
    <property type="entry name" value="Flavoprot_Pyr_Nucl_cyt_Rdtase"/>
</dbReference>
<feature type="domain" description="FAD-binding FR-type" evidence="35">
    <location>
        <begin position="34"/>
        <end position="146"/>
    </location>
</feature>
<evidence type="ECO:0000256" key="21">
    <source>
        <dbReference type="ARBA" id="ARBA00023221"/>
    </source>
</evidence>
<dbReference type="FunFam" id="3.40.50.80:FF:000005">
    <property type="entry name" value="NADH-cytochrome b5 reductase"/>
    <property type="match status" value="1"/>
</dbReference>
<evidence type="ECO:0000256" key="29">
    <source>
        <dbReference type="ARBA" id="ARBA00047465"/>
    </source>
</evidence>
<evidence type="ECO:0000256" key="24">
    <source>
        <dbReference type="ARBA" id="ARBA00037811"/>
    </source>
</evidence>
<dbReference type="PANTHER" id="PTHR19370">
    <property type="entry name" value="NADH-CYTOCHROME B5 REDUCTASE"/>
    <property type="match status" value="1"/>
</dbReference>
<evidence type="ECO:0000256" key="22">
    <source>
        <dbReference type="ARBA" id="ARBA00023288"/>
    </source>
</evidence>
<evidence type="ECO:0000256" key="4">
    <source>
        <dbReference type="ARBA" id="ARBA00022516"/>
    </source>
</evidence>
<feature type="signal peptide" evidence="33">
    <location>
        <begin position="1"/>
        <end position="27"/>
    </location>
</feature>
<feature type="binding site" evidence="30">
    <location>
        <position position="105"/>
    </location>
    <ligand>
        <name>FAD</name>
        <dbReference type="ChEBI" id="CHEBI:57692"/>
    </ligand>
</feature>
<reference evidence="36" key="1">
    <citation type="submission" date="2019-03" db="EMBL/GenBank/DDBJ databases">
        <title>Genome sequencing and reference-guided assembly of Black Bengal Goat (Capra hircus).</title>
        <authorList>
            <person name="Siddiki A.Z."/>
            <person name="Baten A."/>
            <person name="Billah M."/>
            <person name="Alam M.A.U."/>
            <person name="Shawrob K.S.M."/>
            <person name="Saha S."/>
            <person name="Chowdhury M."/>
            <person name="Rahman A.H."/>
            <person name="Stear M."/>
            <person name="Miah G."/>
            <person name="Das G.B."/>
            <person name="Hossain M.M."/>
            <person name="Kumkum M."/>
            <person name="Islam M.S."/>
            <person name="Mollah A.M."/>
            <person name="Ahsan A."/>
            <person name="Tusar F."/>
            <person name="Khan M.K.I."/>
        </authorList>
    </citation>
    <scope>NUCLEOTIDE SEQUENCE [LARGE SCALE GENOMIC DNA]</scope>
</reference>
<dbReference type="InterPro" id="IPR017927">
    <property type="entry name" value="FAD-bd_FR_type"/>
</dbReference>
<dbReference type="SUPFAM" id="SSF54928">
    <property type="entry name" value="RNA-binding domain, RBD"/>
    <property type="match status" value="1"/>
</dbReference>
<keyword evidence="22" id="KW-0449">Lipoprotein</keyword>
<comment type="subunit">
    <text evidence="28">Component of a complex composed of cytochrome b5, NADH-cytochrome b5 reductase (CYB5R3) and MTARC2. Interacts with MTLN; the interaction is required to maintain cellular lipid composition and leads to stimulation of mitochondrial respiratory complex I activity.</text>
</comment>
<dbReference type="Gene3D" id="3.30.70.330">
    <property type="match status" value="1"/>
</dbReference>
<dbReference type="PANTHER" id="PTHR19370:SF121">
    <property type="entry name" value="NADH-CYTOCHROME B5 REDUCTASE 3"/>
    <property type="match status" value="1"/>
</dbReference>
<feature type="binding site" evidence="30">
    <location>
        <position position="120"/>
    </location>
    <ligand>
        <name>FAD</name>
        <dbReference type="ChEBI" id="CHEBI:57692"/>
    </ligand>
</feature>
<evidence type="ECO:0000256" key="20">
    <source>
        <dbReference type="ARBA" id="ARBA00023166"/>
    </source>
</evidence>
<dbReference type="InterPro" id="IPR012677">
    <property type="entry name" value="Nucleotide-bd_a/b_plait_sf"/>
</dbReference>
<keyword evidence="10" id="KW-0256">Endoplasmic reticulum</keyword>
<comment type="function">
    <text evidence="23">Catalyzes the reduction of two molecules of cytochrome b5 using NADH as the electron donor.</text>
</comment>
<comment type="cofactor">
    <cofactor evidence="1 30">
        <name>FAD</name>
        <dbReference type="ChEBI" id="CHEBI:57692"/>
    </cofactor>
</comment>
<dbReference type="InterPro" id="IPR017938">
    <property type="entry name" value="Riboflavin_synthase-like_b-brl"/>
</dbReference>
<dbReference type="CDD" id="cd12681">
    <property type="entry name" value="RRM_SKAR"/>
    <property type="match status" value="1"/>
</dbReference>
<keyword evidence="6" id="KW-0597">Phosphoprotein</keyword>
<evidence type="ECO:0000256" key="32">
    <source>
        <dbReference type="SAM" id="MobiDB-lite"/>
    </source>
</evidence>
<feature type="region of interest" description="Disordered" evidence="32">
    <location>
        <begin position="351"/>
        <end position="371"/>
    </location>
</feature>
<keyword evidence="4" id="KW-0444">Lipid biosynthesis</keyword>
<evidence type="ECO:0000256" key="2">
    <source>
        <dbReference type="ARBA" id="ARBA00006105"/>
    </source>
</evidence>
<feature type="binding site" evidence="30">
    <location>
        <position position="88"/>
    </location>
    <ligand>
        <name>FAD</name>
        <dbReference type="ChEBI" id="CHEBI:57692"/>
    </ligand>
</feature>
<dbReference type="SMART" id="SM00360">
    <property type="entry name" value="RRM"/>
    <property type="match status" value="1"/>
</dbReference>
<name>A0A8C2NA71_CAPHI</name>
<keyword evidence="7 30" id="KW-0285">Flavoprotein</keyword>
<evidence type="ECO:0000256" key="28">
    <source>
        <dbReference type="ARBA" id="ARBA00047026"/>
    </source>
</evidence>
<keyword evidence="19" id="KW-0472">Membrane</keyword>
<keyword evidence="33" id="KW-0732">Signal</keyword>
<keyword evidence="12" id="KW-0752">Steroid biosynthesis</keyword>
<evidence type="ECO:0000256" key="27">
    <source>
        <dbReference type="ARBA" id="ARBA00043234"/>
    </source>
</evidence>
<evidence type="ECO:0000256" key="10">
    <source>
        <dbReference type="ARBA" id="ARBA00022824"/>
    </source>
</evidence>
<keyword evidence="15" id="KW-0756">Sterol biosynthesis</keyword>
<dbReference type="GO" id="GO:0005789">
    <property type="term" value="C:endoplasmic reticulum membrane"/>
    <property type="evidence" value="ECO:0007669"/>
    <property type="project" value="UniProtKB-SubCell"/>
</dbReference>
<dbReference type="InterPro" id="IPR001834">
    <property type="entry name" value="CBR-like"/>
</dbReference>
<dbReference type="PRINTS" id="PR00371">
    <property type="entry name" value="FPNCR"/>
</dbReference>
<evidence type="ECO:0000256" key="19">
    <source>
        <dbReference type="ARBA" id="ARBA00023136"/>
    </source>
</evidence>
<sequence length="579" mass="64992">MLGHVVLSPVWFLYSLIMKLFQRSTPAITLENPDIKYPLRLIDKEVISHDTRRFRFALPSPEHILGLPVGQHIYLSARIDGNLVIRPYTPVSSDDDKGFVDLVIKVYFKDTHPKFPAGGKMSQYLESMKIGDTIEFRGPNGLLIYQGKGKFAIRPDKKSDPVIKTVKSVGMIAGGTGITPMLQVIRAIMKDPDDHTVCHLLFANQTEKDILLRPELEELRNEHSARFKLWYTVDKAPEAWDYSQGFVNEEMIRDHLPPPEEEPLVLMCGPPPMIQLNARPGVGGVRSRVGIQQSLLSQPARTATFQQRFDARQKIGLSDARLKLGVKDAREKLLQKDARFRIKGKVQDAREMLNSRKQQSTAPQKPHQVADAREKISLKRNSPAAFMSPPIGTVTPALKLTKTIQPVLSPLEGTKMTVNNLHPRVTEEDIVELFCVCGALKRARLVHPGVAEVVFVKKDDAITAYKKYNNRCLDGQPMKCNLHMNGNVITSDQPILLRLSDSPSVKKESELPRRVNSAASSNPPAEVDPDTILKALFCLVLFCMLTFPVVHFFSLHLITKVDLCCSECFPLNSAPNRFF</sequence>
<dbReference type="GO" id="GO:0090524">
    <property type="term" value="F:cytochrome-b5 reductase activity, acting on NADH"/>
    <property type="evidence" value="ECO:0007669"/>
    <property type="project" value="UniProtKB-EC"/>
</dbReference>
<keyword evidence="5" id="KW-0153">Cholesterol metabolism</keyword>
<accession>A0A8C2NA71</accession>
<keyword evidence="18" id="KW-0496">Mitochondrion</keyword>
<feature type="binding site" evidence="30">
    <location>
        <position position="108"/>
    </location>
    <ligand>
        <name>FAD</name>
        <dbReference type="ChEBI" id="CHEBI:57692"/>
    </ligand>
</feature>
<evidence type="ECO:0000256" key="13">
    <source>
        <dbReference type="ARBA" id="ARBA00022990"/>
    </source>
</evidence>
<evidence type="ECO:0000256" key="14">
    <source>
        <dbReference type="ARBA" id="ARBA00023002"/>
    </source>
</evidence>
<evidence type="ECO:0000256" key="3">
    <source>
        <dbReference type="ARBA" id="ARBA00012011"/>
    </source>
</evidence>
<comment type="subcellular location">
    <subcellularLocation>
        <location evidence="24">Endoplasmic reticulum membrane</location>
        <topology evidence="24">Lipid-anchor</topology>
        <orientation evidence="24">Cytoplasmic side</orientation>
    </subcellularLocation>
    <subcellularLocation>
        <location evidence="25">Mitochondrion outer membrane</location>
        <topology evidence="25">Lipid-anchor</topology>
        <orientation evidence="25">Cytoplasmic side</orientation>
    </subcellularLocation>
</comment>
<evidence type="ECO:0000259" key="35">
    <source>
        <dbReference type="PROSITE" id="PS51384"/>
    </source>
</evidence>
<keyword evidence="13" id="KW-0007">Acetylation</keyword>
<feature type="domain" description="RRM" evidence="34">
    <location>
        <begin position="414"/>
        <end position="485"/>
    </location>
</feature>
<dbReference type="GO" id="GO:0006695">
    <property type="term" value="P:cholesterol biosynthetic process"/>
    <property type="evidence" value="ECO:0007669"/>
    <property type="project" value="UniProtKB-KW"/>
</dbReference>
<dbReference type="AlphaFoldDB" id="A0A8C2NA71"/>
<comment type="catalytic activity">
    <reaction evidence="29">
        <text>2 Fe(III)-[cytochrome b5] + NADH = 2 Fe(II)-[cytochrome b5] + NAD(+) + H(+)</text>
        <dbReference type="Rhea" id="RHEA:46680"/>
        <dbReference type="Rhea" id="RHEA-COMP:10438"/>
        <dbReference type="Rhea" id="RHEA-COMP:10439"/>
        <dbReference type="ChEBI" id="CHEBI:15378"/>
        <dbReference type="ChEBI" id="CHEBI:29033"/>
        <dbReference type="ChEBI" id="CHEBI:29034"/>
        <dbReference type="ChEBI" id="CHEBI:57540"/>
        <dbReference type="ChEBI" id="CHEBI:57945"/>
        <dbReference type="EC" id="1.6.2.2"/>
    </reaction>
    <physiologicalReaction direction="left-to-right" evidence="29">
        <dbReference type="Rhea" id="RHEA:46681"/>
    </physiologicalReaction>
</comment>
<dbReference type="Pfam" id="PF00970">
    <property type="entry name" value="FAD_binding_6"/>
    <property type="match status" value="1"/>
</dbReference>
<evidence type="ECO:0000256" key="12">
    <source>
        <dbReference type="ARBA" id="ARBA00022955"/>
    </source>
</evidence>
<keyword evidence="31" id="KW-0694">RNA-binding</keyword>
<evidence type="ECO:0000256" key="30">
    <source>
        <dbReference type="PIRSR" id="PIRSR601834-1"/>
    </source>
</evidence>
<evidence type="ECO:0000256" key="8">
    <source>
        <dbReference type="ARBA" id="ARBA00022778"/>
    </source>
</evidence>
<evidence type="ECO:0000256" key="7">
    <source>
        <dbReference type="ARBA" id="ARBA00022630"/>
    </source>
</evidence>
<keyword evidence="20" id="KW-1207">Sterol metabolism</keyword>
<protein>
    <recommendedName>
        <fullName evidence="26">NADH-cytochrome b5 reductase 3</fullName>
        <ecNumber evidence="3">1.6.2.2</ecNumber>
    </recommendedName>
    <alternativeName>
        <fullName evidence="27">Diaphorase-1</fullName>
    </alternativeName>
</protein>
<comment type="similarity">
    <text evidence="2">Belongs to the flavoprotein pyridine nucleotide cytochrome reductase family.</text>
</comment>
<keyword evidence="16" id="KW-0520">NAD</keyword>
<evidence type="ECO:0000256" key="1">
    <source>
        <dbReference type="ARBA" id="ARBA00001974"/>
    </source>
</evidence>
<dbReference type="InterPro" id="IPR000504">
    <property type="entry name" value="RRM_dom"/>
</dbReference>
<feature type="binding site" evidence="30">
    <location>
        <position position="86"/>
    </location>
    <ligand>
        <name>FAD</name>
        <dbReference type="ChEBI" id="CHEBI:57692"/>
    </ligand>
</feature>
<dbReference type="InterPro" id="IPR034784">
    <property type="entry name" value="PDIP3_RRM"/>
</dbReference>
<feature type="binding site" evidence="30">
    <location>
        <position position="179"/>
    </location>
    <ligand>
        <name>FAD</name>
        <dbReference type="ChEBI" id="CHEBI:57692"/>
    </ligand>
</feature>
<dbReference type="Gene3D" id="3.40.50.80">
    <property type="entry name" value="Nucleotide-binding domain of ferredoxin-NADP reductase (FNR) module"/>
    <property type="match status" value="1"/>
</dbReference>
<dbReference type="InterPro" id="IPR035979">
    <property type="entry name" value="RBD_domain_sf"/>
</dbReference>
<reference evidence="36" key="2">
    <citation type="submission" date="2025-08" db="UniProtKB">
        <authorList>
            <consortium name="Ensembl"/>
        </authorList>
    </citation>
    <scope>IDENTIFICATION</scope>
</reference>
<dbReference type="Ensembl" id="ENSCHIT00010001783.1">
    <property type="protein sequence ID" value="ENSCHIP00010001246.1"/>
    <property type="gene ID" value="ENSCHIG00010000895.1"/>
</dbReference>
<evidence type="ECO:0000256" key="9">
    <source>
        <dbReference type="ARBA" id="ARBA00022787"/>
    </source>
</evidence>
<evidence type="ECO:0000256" key="25">
    <source>
        <dbReference type="ARBA" id="ARBA00037821"/>
    </source>
</evidence>
<dbReference type="GO" id="GO:0071949">
    <property type="term" value="F:FAD binding"/>
    <property type="evidence" value="ECO:0007669"/>
    <property type="project" value="TreeGrafter"/>
</dbReference>
<evidence type="ECO:0000313" key="36">
    <source>
        <dbReference type="Ensembl" id="ENSCHIP00010001246.1"/>
    </source>
</evidence>
<dbReference type="Gene3D" id="2.40.30.10">
    <property type="entry name" value="Translation factors"/>
    <property type="match status" value="1"/>
</dbReference>
<dbReference type="InterPro" id="IPR039261">
    <property type="entry name" value="FNR_nucleotide-bd"/>
</dbReference>
<keyword evidence="21" id="KW-0753">Steroid metabolism</keyword>
<feature type="binding site" evidence="30">
    <location>
        <position position="122"/>
    </location>
    <ligand>
        <name>FAD</name>
        <dbReference type="ChEBI" id="CHEBI:57692"/>
    </ligand>
</feature>
<dbReference type="SUPFAM" id="SSF63380">
    <property type="entry name" value="Riboflavin synthase domain-like"/>
    <property type="match status" value="1"/>
</dbReference>